<dbReference type="InterPro" id="IPR002625">
    <property type="entry name" value="Smr_dom"/>
</dbReference>
<name>A0AAN7BZS1_9PEZI</name>
<evidence type="ECO:0000313" key="4">
    <source>
        <dbReference type="Proteomes" id="UP001301958"/>
    </source>
</evidence>
<dbReference type="PANTHER" id="PTHR46535:SF1">
    <property type="entry name" value="NEDD4-BINDING PROTEIN 2"/>
    <property type="match status" value="1"/>
</dbReference>
<dbReference type="InterPro" id="IPR036063">
    <property type="entry name" value="Smr_dom_sf"/>
</dbReference>
<protein>
    <recommendedName>
        <fullName evidence="2">Smr domain-containing protein</fullName>
    </recommendedName>
</protein>
<dbReference type="GO" id="GO:0005634">
    <property type="term" value="C:nucleus"/>
    <property type="evidence" value="ECO:0007669"/>
    <property type="project" value="TreeGrafter"/>
</dbReference>
<feature type="region of interest" description="Disordered" evidence="1">
    <location>
        <begin position="195"/>
        <end position="217"/>
    </location>
</feature>
<dbReference type="EMBL" id="MU865287">
    <property type="protein sequence ID" value="KAK4232635.1"/>
    <property type="molecule type" value="Genomic_DNA"/>
</dbReference>
<accession>A0AAN7BZS1</accession>
<dbReference type="Gene3D" id="3.30.1370.110">
    <property type="match status" value="1"/>
</dbReference>
<dbReference type="CDD" id="cd14279">
    <property type="entry name" value="CUE"/>
    <property type="match status" value="1"/>
</dbReference>
<dbReference type="InterPro" id="IPR052772">
    <property type="entry name" value="Endo/PolyKinase_Domain-Protein"/>
</dbReference>
<feature type="region of interest" description="Disordered" evidence="1">
    <location>
        <begin position="89"/>
        <end position="120"/>
    </location>
</feature>
<feature type="domain" description="Smr" evidence="2">
    <location>
        <begin position="340"/>
        <end position="423"/>
    </location>
</feature>
<sequence length="423" mass="46423">MSAVAPLRAAAGSCAERNRKKLRDEFGSVLDESLIYLIENERDVVKDFKEIWKILQGLAKDATAEAATGFDPSGLGCNVSEMEQMQIDETTTSGDRKTSEGLSGDCSSTTLSSDISSEHHESHNLTNFTDLSEDEKVRQLQGIFIDRFKEHTLKFVLKESKGDLDRAFDELLTRQYLEDSGQDAKGINAFLMPDAPYQRTKKGKKNKGGNSKPKNTKLVVNYTNTPVDASDELQGAKDFIQPFRSRTPVIPRPFQPPSLSPVSIPAYTAQSTAALSPTSPLDYGAAHLRSAAALRSKGPLGRQAAVVYTERAREANRTAMAQSSALADDYVRQRSSDAMVDLHGVFVLDGVRIARQHVWAWWKNLEGENRAARAKEGFTVVTGQGKHSAGGVSRMRQAVAAMLKNDGWKVETQTGSFFVFGRA</sequence>
<dbReference type="Proteomes" id="UP001301958">
    <property type="component" value="Unassembled WGS sequence"/>
</dbReference>
<reference evidence="3" key="1">
    <citation type="journal article" date="2023" name="Mol. Phylogenet. Evol.">
        <title>Genome-scale phylogeny and comparative genomics of the fungal order Sordariales.</title>
        <authorList>
            <person name="Hensen N."/>
            <person name="Bonometti L."/>
            <person name="Westerberg I."/>
            <person name="Brannstrom I.O."/>
            <person name="Guillou S."/>
            <person name="Cros-Aarteil S."/>
            <person name="Calhoun S."/>
            <person name="Haridas S."/>
            <person name="Kuo A."/>
            <person name="Mondo S."/>
            <person name="Pangilinan J."/>
            <person name="Riley R."/>
            <person name="LaButti K."/>
            <person name="Andreopoulos B."/>
            <person name="Lipzen A."/>
            <person name="Chen C."/>
            <person name="Yan M."/>
            <person name="Daum C."/>
            <person name="Ng V."/>
            <person name="Clum A."/>
            <person name="Steindorff A."/>
            <person name="Ohm R.A."/>
            <person name="Martin F."/>
            <person name="Silar P."/>
            <person name="Natvig D.O."/>
            <person name="Lalanne C."/>
            <person name="Gautier V."/>
            <person name="Ament-Velasquez S.L."/>
            <person name="Kruys A."/>
            <person name="Hutchinson M.I."/>
            <person name="Powell A.J."/>
            <person name="Barry K."/>
            <person name="Miller A.N."/>
            <person name="Grigoriev I.V."/>
            <person name="Debuchy R."/>
            <person name="Gladieux P."/>
            <person name="Hiltunen Thoren M."/>
            <person name="Johannesson H."/>
        </authorList>
    </citation>
    <scope>NUCLEOTIDE SEQUENCE</scope>
    <source>
        <strain evidence="3">CBS 990.96</strain>
    </source>
</reference>
<evidence type="ECO:0000256" key="1">
    <source>
        <dbReference type="SAM" id="MobiDB-lite"/>
    </source>
</evidence>
<keyword evidence="4" id="KW-1185">Reference proteome</keyword>
<organism evidence="3 4">
    <name type="scientific">Podospora fimiseda</name>
    <dbReference type="NCBI Taxonomy" id="252190"/>
    <lineage>
        <taxon>Eukaryota</taxon>
        <taxon>Fungi</taxon>
        <taxon>Dikarya</taxon>
        <taxon>Ascomycota</taxon>
        <taxon>Pezizomycotina</taxon>
        <taxon>Sordariomycetes</taxon>
        <taxon>Sordariomycetidae</taxon>
        <taxon>Sordariales</taxon>
        <taxon>Podosporaceae</taxon>
        <taxon>Podospora</taxon>
    </lineage>
</organism>
<gene>
    <name evidence="3" type="ORF">QBC38DRAFT_6919</name>
</gene>
<dbReference type="GO" id="GO:0004519">
    <property type="term" value="F:endonuclease activity"/>
    <property type="evidence" value="ECO:0007669"/>
    <property type="project" value="TreeGrafter"/>
</dbReference>
<dbReference type="AlphaFoldDB" id="A0AAN7BZS1"/>
<dbReference type="SMART" id="SM00463">
    <property type="entry name" value="SMR"/>
    <property type="match status" value="1"/>
</dbReference>
<reference evidence="3" key="2">
    <citation type="submission" date="2023-05" db="EMBL/GenBank/DDBJ databases">
        <authorList>
            <consortium name="Lawrence Berkeley National Laboratory"/>
            <person name="Steindorff A."/>
            <person name="Hensen N."/>
            <person name="Bonometti L."/>
            <person name="Westerberg I."/>
            <person name="Brannstrom I.O."/>
            <person name="Guillou S."/>
            <person name="Cros-Aarteil S."/>
            <person name="Calhoun S."/>
            <person name="Haridas S."/>
            <person name="Kuo A."/>
            <person name="Mondo S."/>
            <person name="Pangilinan J."/>
            <person name="Riley R."/>
            <person name="Labutti K."/>
            <person name="Andreopoulos B."/>
            <person name="Lipzen A."/>
            <person name="Chen C."/>
            <person name="Yanf M."/>
            <person name="Daum C."/>
            <person name="Ng V."/>
            <person name="Clum A."/>
            <person name="Ohm R."/>
            <person name="Martin F."/>
            <person name="Silar P."/>
            <person name="Natvig D."/>
            <person name="Lalanne C."/>
            <person name="Gautier V."/>
            <person name="Ament-Velasquez S.L."/>
            <person name="Kruys A."/>
            <person name="Hutchinson M.I."/>
            <person name="Powell A.J."/>
            <person name="Barry K."/>
            <person name="Miller A.N."/>
            <person name="Grigoriev I.V."/>
            <person name="Debuchy R."/>
            <person name="Gladieux P."/>
            <person name="Thoren M.H."/>
            <person name="Johannesson H."/>
        </authorList>
    </citation>
    <scope>NUCLEOTIDE SEQUENCE</scope>
    <source>
        <strain evidence="3">CBS 990.96</strain>
    </source>
</reference>
<feature type="compositionally biased region" description="Low complexity" evidence="1">
    <location>
        <begin position="208"/>
        <end position="217"/>
    </location>
</feature>
<dbReference type="PROSITE" id="PS50828">
    <property type="entry name" value="SMR"/>
    <property type="match status" value="1"/>
</dbReference>
<dbReference type="SUPFAM" id="SSF160443">
    <property type="entry name" value="SMR domain-like"/>
    <property type="match status" value="1"/>
</dbReference>
<proteinExistence type="predicted"/>
<evidence type="ECO:0000313" key="3">
    <source>
        <dbReference type="EMBL" id="KAK4232635.1"/>
    </source>
</evidence>
<evidence type="ECO:0000259" key="2">
    <source>
        <dbReference type="PROSITE" id="PS50828"/>
    </source>
</evidence>
<dbReference type="PANTHER" id="PTHR46535">
    <property type="entry name" value="NEDD4-BINDING PROTEIN 2"/>
    <property type="match status" value="1"/>
</dbReference>
<comment type="caution">
    <text evidence="3">The sequence shown here is derived from an EMBL/GenBank/DDBJ whole genome shotgun (WGS) entry which is preliminary data.</text>
</comment>